<evidence type="ECO:0000256" key="2">
    <source>
        <dbReference type="ARBA" id="ARBA00022803"/>
    </source>
</evidence>
<dbReference type="GO" id="GO:0005829">
    <property type="term" value="C:cytosol"/>
    <property type="evidence" value="ECO:0007669"/>
    <property type="project" value="TreeGrafter"/>
</dbReference>
<reference evidence="4 5" key="1">
    <citation type="submission" date="2017-10" db="EMBL/GenBank/DDBJ databases">
        <title>Development of genomic resources for the powdery mildew, Erysiphe pulchra.</title>
        <authorList>
            <person name="Wadl P.A."/>
            <person name="Mack B.M."/>
            <person name="Moore G."/>
            <person name="Beltz S.B."/>
        </authorList>
    </citation>
    <scope>NUCLEOTIDE SEQUENCE [LARGE SCALE GENOMIC DNA]</scope>
    <source>
        <strain evidence="4">Cflorida</strain>
    </source>
</reference>
<keyword evidence="1" id="KW-0677">Repeat</keyword>
<dbReference type="GO" id="GO:0016560">
    <property type="term" value="P:protein import into peroxisome matrix, docking"/>
    <property type="evidence" value="ECO:0007669"/>
    <property type="project" value="TreeGrafter"/>
</dbReference>
<dbReference type="Proteomes" id="UP000237438">
    <property type="component" value="Unassembled WGS sequence"/>
</dbReference>
<evidence type="ECO:0008006" key="6">
    <source>
        <dbReference type="Google" id="ProtNLM"/>
    </source>
</evidence>
<accession>A0A2S4PUQ3</accession>
<evidence type="ECO:0000256" key="3">
    <source>
        <dbReference type="SAM" id="MobiDB-lite"/>
    </source>
</evidence>
<dbReference type="Gene3D" id="6.10.280.230">
    <property type="match status" value="1"/>
</dbReference>
<keyword evidence="2" id="KW-0802">TPR repeat</keyword>
<proteinExistence type="predicted"/>
<dbReference type="PANTHER" id="PTHR10130">
    <property type="entry name" value="PEROXISOMAL TARGETING SIGNAL 1 RECEPTOR PEX5"/>
    <property type="match status" value="1"/>
</dbReference>
<name>A0A2S4PUQ3_9PEZI</name>
<comment type="caution">
    <text evidence="4">The sequence shown here is derived from an EMBL/GenBank/DDBJ whole genome shotgun (WGS) entry which is preliminary data.</text>
</comment>
<evidence type="ECO:0000313" key="5">
    <source>
        <dbReference type="Proteomes" id="UP000237438"/>
    </source>
</evidence>
<dbReference type="GO" id="GO:0005778">
    <property type="term" value="C:peroxisomal membrane"/>
    <property type="evidence" value="ECO:0007669"/>
    <property type="project" value="TreeGrafter"/>
</dbReference>
<feature type="compositionally biased region" description="Polar residues" evidence="3">
    <location>
        <begin position="8"/>
        <end position="39"/>
    </location>
</feature>
<dbReference type="AlphaFoldDB" id="A0A2S4PUQ3"/>
<dbReference type="EMBL" id="PEDP01000504">
    <property type="protein sequence ID" value="POS85771.1"/>
    <property type="molecule type" value="Genomic_DNA"/>
</dbReference>
<dbReference type="InterPro" id="IPR024111">
    <property type="entry name" value="PEX5/PEX5L"/>
</dbReference>
<dbReference type="STRING" id="225359.A0A2S4PUQ3"/>
<evidence type="ECO:0000313" key="4">
    <source>
        <dbReference type="EMBL" id="POS85771.1"/>
    </source>
</evidence>
<dbReference type="PANTHER" id="PTHR10130:SF4">
    <property type="entry name" value="MICROBODY (PEROXISOME) BIOGENESIS PROTEIN PEROXIN 20 (EUROFUNG)"/>
    <property type="match status" value="1"/>
</dbReference>
<dbReference type="GO" id="GO:0005052">
    <property type="term" value="F:peroxisome matrix targeting signal-1 binding"/>
    <property type="evidence" value="ECO:0007669"/>
    <property type="project" value="TreeGrafter"/>
</dbReference>
<keyword evidence="5" id="KW-1185">Reference proteome</keyword>
<gene>
    <name evidence="4" type="ORF">EPUL_003793</name>
</gene>
<organism evidence="4 5">
    <name type="scientific">Erysiphe pulchra</name>
    <dbReference type="NCBI Taxonomy" id="225359"/>
    <lineage>
        <taxon>Eukaryota</taxon>
        <taxon>Fungi</taxon>
        <taxon>Dikarya</taxon>
        <taxon>Ascomycota</taxon>
        <taxon>Pezizomycotina</taxon>
        <taxon>Leotiomycetes</taxon>
        <taxon>Erysiphales</taxon>
        <taxon>Erysiphaceae</taxon>
        <taxon>Erysiphe</taxon>
    </lineage>
</organism>
<dbReference type="OrthoDB" id="5407351at2759"/>
<protein>
    <recommendedName>
        <fullName evidence="6">Peroxin 20</fullName>
    </recommendedName>
</protein>
<evidence type="ECO:0000256" key="1">
    <source>
        <dbReference type="ARBA" id="ARBA00022737"/>
    </source>
</evidence>
<sequence>MAADSQCGGPSNPIQNLQKLTSTDQTLQQERLSSRNTPLQGFRSLPGPSSSKAEAEFKAFQNNAALPPLDHALFPQTVIQNPSNLRELPSSSSWVSDFRKLNFTEGPTEHDEFIQGQTHAWQRQYMSSKINDLPSSTYNNVNVTRDTINNLYPMVNNVDGILNHLHQNWLPPYQQLSGLDEEDFSRAFDLAAELEKNTAQEKFQDSIGNNQGLPTSETLSNQSLPLEDNVRLTQVPIGADTIEDEDLSKEDDQDSLSRTASRLLRSVQNDQSKKFQNSHFLELMRQFRDKEATIQGDQIVGE</sequence>
<feature type="region of interest" description="Disordered" evidence="3">
    <location>
        <begin position="1"/>
        <end position="53"/>
    </location>
</feature>